<evidence type="ECO:0000313" key="2">
    <source>
        <dbReference type="Proteomes" id="UP000295719"/>
    </source>
</evidence>
<gene>
    <name evidence="1" type="ORF">EDC52_103414</name>
</gene>
<keyword evidence="2" id="KW-1185">Reference proteome</keyword>
<comment type="caution">
    <text evidence="1">The sequence shown here is derived from an EMBL/GenBank/DDBJ whole genome shotgun (WGS) entry which is preliminary data.</text>
</comment>
<protein>
    <submittedName>
        <fullName evidence="1">Uncharacterized protein</fullName>
    </submittedName>
</protein>
<reference evidence="1 2" key="1">
    <citation type="submission" date="2019-03" db="EMBL/GenBank/DDBJ databases">
        <title>Genomic Encyclopedia of Type Strains, Phase IV (KMG-IV): sequencing the most valuable type-strain genomes for metagenomic binning, comparative biology and taxonomic classification.</title>
        <authorList>
            <person name="Goeker M."/>
        </authorList>
    </citation>
    <scope>NUCLEOTIDE SEQUENCE [LARGE SCALE GENOMIC DNA]</scope>
    <source>
        <strain evidence="1 2">DSM 19580</strain>
    </source>
</reference>
<sequence>MNENIPIAILPMGRPPEDVRDAQGEQPDWFCAALSVIPVAKIVIRPFLGEPLPEPINSVWRSLVQQSLTLTRAPYRFPELPHCHGIMSAVVITGNRIEVRQAEPILVVAAVIESQQTGLRIASQ</sequence>
<evidence type="ECO:0000313" key="1">
    <source>
        <dbReference type="EMBL" id="TCV98322.1"/>
    </source>
</evidence>
<name>A0A4R3Z0F5_9GAMM</name>
<dbReference type="EMBL" id="SMCR01000003">
    <property type="protein sequence ID" value="TCV98322.1"/>
    <property type="molecule type" value="Genomic_DNA"/>
</dbReference>
<proteinExistence type="predicted"/>
<dbReference type="Proteomes" id="UP000295719">
    <property type="component" value="Unassembled WGS sequence"/>
</dbReference>
<accession>A0A4R3Z0F5</accession>
<dbReference type="AlphaFoldDB" id="A0A4R3Z0F5"/>
<organism evidence="1 2">
    <name type="scientific">Biostraticola tofi</name>
    <dbReference type="NCBI Taxonomy" id="466109"/>
    <lineage>
        <taxon>Bacteria</taxon>
        <taxon>Pseudomonadati</taxon>
        <taxon>Pseudomonadota</taxon>
        <taxon>Gammaproteobacteria</taxon>
        <taxon>Enterobacterales</taxon>
        <taxon>Bruguierivoracaceae</taxon>
        <taxon>Biostraticola</taxon>
    </lineage>
</organism>